<keyword evidence="4" id="KW-0413">Isomerase</keyword>
<dbReference type="InterPro" id="IPR036282">
    <property type="entry name" value="Glutathione-S-Trfase_C_sf"/>
</dbReference>
<dbReference type="InterPro" id="IPR004045">
    <property type="entry name" value="Glutathione_S-Trfase_N"/>
</dbReference>
<evidence type="ECO:0000259" key="2">
    <source>
        <dbReference type="PROSITE" id="PS50404"/>
    </source>
</evidence>
<dbReference type="EMBL" id="JAGINP010000023">
    <property type="protein sequence ID" value="MBP2295683.1"/>
    <property type="molecule type" value="Genomic_DNA"/>
</dbReference>
<dbReference type="InterPro" id="IPR040079">
    <property type="entry name" value="Glutathione_S-Trfase"/>
</dbReference>
<sequence>MKLHTYFRSSAAFRVRIALNLKGVTAEQAFVHLRKGEQSAEPFADLNPHKLVPALEVDGRVLTQSLAIIEYLDETHPNPPLLPAHPLDRARVRGLALAVACDIHPLNNLRVLQHLKGGMGHFQAEVDSWYRHWITVGLTGLEAQLAREPETGRFCHGNTPTLADVALVPQLYNARRFGSDLSGYPTLLRIEEACLALPAFADAMPEQQPDAE</sequence>
<dbReference type="NCBIfam" id="TIGR01262">
    <property type="entry name" value="maiA"/>
    <property type="match status" value="1"/>
</dbReference>
<dbReference type="PROSITE" id="PS50405">
    <property type="entry name" value="GST_CTER"/>
    <property type="match status" value="1"/>
</dbReference>
<dbReference type="SFLD" id="SFLDG00358">
    <property type="entry name" value="Main_(cytGST)"/>
    <property type="match status" value="1"/>
</dbReference>
<accession>A0ABS4SSY8</accession>
<feature type="domain" description="GST C-terminal" evidence="3">
    <location>
        <begin position="85"/>
        <end position="212"/>
    </location>
</feature>
<dbReference type="InterPro" id="IPR005955">
    <property type="entry name" value="GST_Zeta"/>
</dbReference>
<dbReference type="CDD" id="cd03191">
    <property type="entry name" value="GST_C_Zeta"/>
    <property type="match status" value="1"/>
</dbReference>
<dbReference type="Proteomes" id="UP000781958">
    <property type="component" value="Unassembled WGS sequence"/>
</dbReference>
<evidence type="ECO:0000259" key="3">
    <source>
        <dbReference type="PROSITE" id="PS50405"/>
    </source>
</evidence>
<feature type="domain" description="GST N-terminal" evidence="2">
    <location>
        <begin position="1"/>
        <end position="80"/>
    </location>
</feature>
<organism evidence="4 5">
    <name type="scientific">Azospirillum rugosum</name>
    <dbReference type="NCBI Taxonomy" id="416170"/>
    <lineage>
        <taxon>Bacteria</taxon>
        <taxon>Pseudomonadati</taxon>
        <taxon>Pseudomonadota</taxon>
        <taxon>Alphaproteobacteria</taxon>
        <taxon>Rhodospirillales</taxon>
        <taxon>Azospirillaceae</taxon>
        <taxon>Azospirillum</taxon>
    </lineage>
</organism>
<gene>
    <name evidence="4" type="ORF">J2851_005494</name>
</gene>
<dbReference type="Pfam" id="PF13410">
    <property type="entry name" value="GST_C_2"/>
    <property type="match status" value="1"/>
</dbReference>
<proteinExistence type="inferred from homology"/>
<reference evidence="4 5" key="1">
    <citation type="submission" date="2021-03" db="EMBL/GenBank/DDBJ databases">
        <title>Genomic Encyclopedia of Type Strains, Phase III (KMG-III): the genomes of soil and plant-associated and newly described type strains.</title>
        <authorList>
            <person name="Whitman W."/>
        </authorList>
    </citation>
    <scope>NUCLEOTIDE SEQUENCE [LARGE SCALE GENOMIC DNA]</scope>
    <source>
        <strain evidence="4 5">IMMIB AFH-6</strain>
    </source>
</reference>
<dbReference type="RefSeq" id="WP_209770248.1">
    <property type="nucleotide sequence ID" value="NZ_JAGINP010000023.1"/>
</dbReference>
<protein>
    <submittedName>
        <fullName evidence="4">Maleylacetoacetate isomerase</fullName>
    </submittedName>
</protein>
<evidence type="ECO:0000313" key="4">
    <source>
        <dbReference type="EMBL" id="MBP2295683.1"/>
    </source>
</evidence>
<dbReference type="InterPro" id="IPR036249">
    <property type="entry name" value="Thioredoxin-like_sf"/>
</dbReference>
<dbReference type="InterPro" id="IPR034330">
    <property type="entry name" value="GST_Zeta_C"/>
</dbReference>
<dbReference type="Gene3D" id="1.20.1050.10">
    <property type="match status" value="1"/>
</dbReference>
<dbReference type="SUPFAM" id="SSF52833">
    <property type="entry name" value="Thioredoxin-like"/>
    <property type="match status" value="1"/>
</dbReference>
<dbReference type="Pfam" id="PF02798">
    <property type="entry name" value="GST_N"/>
    <property type="match status" value="1"/>
</dbReference>
<name>A0ABS4SSY8_9PROT</name>
<dbReference type="PROSITE" id="PS50404">
    <property type="entry name" value="GST_NTER"/>
    <property type="match status" value="1"/>
</dbReference>
<dbReference type="Gene3D" id="3.40.30.10">
    <property type="entry name" value="Glutaredoxin"/>
    <property type="match status" value="1"/>
</dbReference>
<dbReference type="PANTHER" id="PTHR42673">
    <property type="entry name" value="MALEYLACETOACETATE ISOMERASE"/>
    <property type="match status" value="1"/>
</dbReference>
<dbReference type="SFLD" id="SFLDS00019">
    <property type="entry name" value="Glutathione_Transferase_(cytos"/>
    <property type="match status" value="1"/>
</dbReference>
<dbReference type="GO" id="GO:0016853">
    <property type="term" value="F:isomerase activity"/>
    <property type="evidence" value="ECO:0007669"/>
    <property type="project" value="UniProtKB-KW"/>
</dbReference>
<dbReference type="PANTHER" id="PTHR42673:SF21">
    <property type="entry name" value="GLUTATHIONE S-TRANSFERASE YFCF"/>
    <property type="match status" value="1"/>
</dbReference>
<comment type="caution">
    <text evidence="4">The sequence shown here is derived from an EMBL/GenBank/DDBJ whole genome shotgun (WGS) entry which is preliminary data.</text>
</comment>
<comment type="similarity">
    <text evidence="1">Belongs to the GST superfamily. Zeta family.</text>
</comment>
<dbReference type="InterPro" id="IPR034333">
    <property type="entry name" value="GST_Zeta_N"/>
</dbReference>
<evidence type="ECO:0000313" key="5">
    <source>
        <dbReference type="Proteomes" id="UP000781958"/>
    </source>
</evidence>
<dbReference type="SUPFAM" id="SSF47616">
    <property type="entry name" value="GST C-terminal domain-like"/>
    <property type="match status" value="1"/>
</dbReference>
<keyword evidence="5" id="KW-1185">Reference proteome</keyword>
<evidence type="ECO:0000256" key="1">
    <source>
        <dbReference type="ARBA" id="ARBA00010007"/>
    </source>
</evidence>
<dbReference type="InterPro" id="IPR010987">
    <property type="entry name" value="Glutathione-S-Trfase_C-like"/>
</dbReference>
<dbReference type="CDD" id="cd03042">
    <property type="entry name" value="GST_N_Zeta"/>
    <property type="match status" value="1"/>
</dbReference>